<evidence type="ECO:0000313" key="2">
    <source>
        <dbReference type="Proteomes" id="UP001385809"/>
    </source>
</evidence>
<name>A0ABU8MLA1_9PSEU</name>
<comment type="caution">
    <text evidence="1">The sequence shown here is derived from an EMBL/GenBank/DDBJ whole genome shotgun (WGS) entry which is preliminary data.</text>
</comment>
<gene>
    <name evidence="1" type="ORF">WCD74_09940</name>
</gene>
<dbReference type="Proteomes" id="UP001385809">
    <property type="component" value="Unassembled WGS sequence"/>
</dbReference>
<dbReference type="EMBL" id="JBBEGN010000003">
    <property type="protein sequence ID" value="MEJ2868085.1"/>
    <property type="molecule type" value="Genomic_DNA"/>
</dbReference>
<proteinExistence type="predicted"/>
<protein>
    <recommendedName>
        <fullName evidence="3">(2Fe-2S) ferredoxin domain-containing protein</fullName>
    </recommendedName>
</protein>
<evidence type="ECO:0000313" key="1">
    <source>
        <dbReference type="EMBL" id="MEJ2868085.1"/>
    </source>
</evidence>
<organism evidence="1 2">
    <name type="scientific">Actinomycetospora aurantiaca</name>
    <dbReference type="NCBI Taxonomy" id="3129233"/>
    <lineage>
        <taxon>Bacteria</taxon>
        <taxon>Bacillati</taxon>
        <taxon>Actinomycetota</taxon>
        <taxon>Actinomycetes</taxon>
        <taxon>Pseudonocardiales</taxon>
        <taxon>Pseudonocardiaceae</taxon>
        <taxon>Actinomycetospora</taxon>
    </lineage>
</organism>
<reference evidence="1 2" key="1">
    <citation type="submission" date="2024-03" db="EMBL/GenBank/DDBJ databases">
        <title>Actinomycetospora sp. OC33-EN08, a novel actinomycete isolated from wild orchid (Aerides multiflora).</title>
        <authorList>
            <person name="Suriyachadkun C."/>
        </authorList>
    </citation>
    <scope>NUCLEOTIDE SEQUENCE [LARGE SCALE GENOMIC DNA]</scope>
    <source>
        <strain evidence="1 2">OC33-EN08</strain>
    </source>
</reference>
<sequence>MPGPLLTACRGCCCGTLRKHPDIDHAALLAQLVDAVGEHGRVRTSDCLGPCAESNVVVVAPTREARRAGARPVWLRTVLTPRAVEGIATWVAAGGPGLAEPPLEVEVLTFDPASRTEEGLGAAAG</sequence>
<keyword evidence="2" id="KW-1185">Reference proteome</keyword>
<dbReference type="RefSeq" id="WP_337694684.1">
    <property type="nucleotide sequence ID" value="NZ_JBBEGN010000003.1"/>
</dbReference>
<accession>A0ABU8MLA1</accession>
<evidence type="ECO:0008006" key="3">
    <source>
        <dbReference type="Google" id="ProtNLM"/>
    </source>
</evidence>